<feature type="domain" description="TraG N-terminal Proteobacteria" evidence="3">
    <location>
        <begin position="5"/>
        <end position="485"/>
    </location>
</feature>
<organism evidence="4 5">
    <name type="scientific">Buttiauxella agrestis</name>
    <dbReference type="NCBI Taxonomy" id="82977"/>
    <lineage>
        <taxon>Bacteria</taxon>
        <taxon>Pseudomonadati</taxon>
        <taxon>Pseudomonadota</taxon>
        <taxon>Gammaproteobacteria</taxon>
        <taxon>Enterobacterales</taxon>
        <taxon>Enterobacteriaceae</taxon>
        <taxon>Buttiauxella</taxon>
    </lineage>
</organism>
<sequence length="1326" mass="140635">MDYNIYTLGDIDFVWSAFNGIALIFSQHTGVREFMTTAAVLAAVNLFYKSWLWVLNPLKNEVPIFSWLLGLVLFSIAITRVDVTIESVKTGEVRAVDGVPIFIAASATLTTNLSQGLLRDYKIAFDPLSPIDMNASSLNDDITLGPMVKFVKFMQWGGDSQGYCSQFPSPDASIGTLNLCKTIQSIAMDCLKSSQNSTATIVGKENIFNDIYSSDLAESLAAISSAISTGNKNASARLVGTNGSKTKPCADVWSDVLSIKDRPETVSLMQTIAQVNGIMTPDDVTGANSGLDFTAAMKAANGIYSQAIGSHDVMMGNFVLNSLSVGEQLYKSGLGSAAGMQLFEAQVKRTNSMVSQGQLWLQLSGAAISFLEMFSYMVAPFALLMLIALGGNGVGAAAKYLQLIIFVNMWPITAVLVNAYIKKVLTADLDTWSTLNSQNSVVTWMGQPGLYETYSSYLSVASGLYALIPVLTLFLMTQSIHPMMNATKGVTPDAPVNNGHLTPQVWSSPDAGKSSFGDVQQVADVSTGRGMGTSGGFSSYTAPRVGTWATGEASQQAQGMSATQSHSQLKSDTQSFNQSMSNLREQMASGSTNSQSSQTMANTMSMVEKLSSQVANAVSKDTSLGQEQVKGMVSQIALQGALSAGTDGMKSMLGSLVSGKGTINSLLQSSDTNQQKLGQSLKDAFTNTLSNNSGLDEGITKGMSSLKSSGYLESNSMKEAFGSVMQSGQSLINSATAAVSTEGKMSSSSGMDYKQTVNLDNVSDSLKQSKFTDDAVRDYASKSGLDANAFMDKFNSHFDTFSKSNTMGDDQNRRDALVSTMRDFGNDLMKFDATSGETPAQSQQDFRQSQALLQNLVTDFGANEQMLSPAIRQMAAMAGDATPANFIANTQGQQSPVNTSNVPTQGQVQSGGQAISGNVENGMAGQRAEASQTPQGTVNGVSAAGLTRESGSAAVTGVHSENQKAVMSPSERAALSQADEKGVPMTTAKVDKLAAENQNLSGKQAVFTEAGNAAFGATPPQIVTGPVRETMAALKVGNDLFGDADKEVNRIQNSDMTPEQKRTELGVRAAANLHLANNQDGSERNESRHNAEVYRNALKDEGVNWSMDQIQNMSRQASGYNKGATSLDDVVNANLGTPSVSSQAKTVLPGSAPVATDIDRNAADTLIRNTQNSGGVVNTAGAALMTGKQFVANTMNDAGLGGSLRAFEGWGMINTPQSTITENLQAGAIPNDLGGKVSAMMIVNDAVQTNEGNPALASGALDRHELQLSTINQAIYQQMSDSKEFGPEKAEEFRNFAQSNLNDSSLSYGERSDRYNNWVNENRSSK</sequence>
<dbReference type="Pfam" id="PF07916">
    <property type="entry name" value="TraG_N"/>
    <property type="match status" value="1"/>
</dbReference>
<feature type="compositionally biased region" description="Polar residues" evidence="1">
    <location>
        <begin position="552"/>
        <end position="577"/>
    </location>
</feature>
<feature type="transmembrane region" description="Helical" evidence="2">
    <location>
        <begin position="454"/>
        <end position="475"/>
    </location>
</feature>
<dbReference type="InterPro" id="IPR012931">
    <property type="entry name" value="TraG_N_Proteobacteria"/>
</dbReference>
<name>A0A381KNM5_9ENTR</name>
<feature type="transmembrane region" description="Helical" evidence="2">
    <location>
        <begin position="64"/>
        <end position="83"/>
    </location>
</feature>
<gene>
    <name evidence="4" type="ORF">NCTC12119_04928</name>
</gene>
<protein>
    <submittedName>
        <fullName evidence="4">TraG-like protein, N-terminal region</fullName>
    </submittedName>
</protein>
<keyword evidence="2" id="KW-0812">Transmembrane</keyword>
<feature type="compositionally biased region" description="Polar residues" evidence="1">
    <location>
        <begin position="1315"/>
        <end position="1326"/>
    </location>
</feature>
<proteinExistence type="predicted"/>
<feature type="transmembrane region" description="Helical" evidence="2">
    <location>
        <begin position="34"/>
        <end position="52"/>
    </location>
</feature>
<feature type="transmembrane region" description="Helical" evidence="2">
    <location>
        <begin position="400"/>
        <end position="421"/>
    </location>
</feature>
<evidence type="ECO:0000313" key="5">
    <source>
        <dbReference type="Proteomes" id="UP000255528"/>
    </source>
</evidence>
<evidence type="ECO:0000313" key="4">
    <source>
        <dbReference type="EMBL" id="SUY92898.1"/>
    </source>
</evidence>
<dbReference type="Proteomes" id="UP000255528">
    <property type="component" value="Unassembled WGS sequence"/>
</dbReference>
<dbReference type="RefSeq" id="WP_115632127.1">
    <property type="nucleotide sequence ID" value="NZ_UIGI01000002.1"/>
</dbReference>
<feature type="region of interest" description="Disordered" evidence="1">
    <location>
        <begin position="491"/>
        <end position="516"/>
    </location>
</feature>
<keyword evidence="2" id="KW-0472">Membrane</keyword>
<evidence type="ECO:0000256" key="2">
    <source>
        <dbReference type="SAM" id="Phobius"/>
    </source>
</evidence>
<evidence type="ECO:0000256" key="1">
    <source>
        <dbReference type="SAM" id="MobiDB-lite"/>
    </source>
</evidence>
<feature type="region of interest" description="Disordered" evidence="1">
    <location>
        <begin position="549"/>
        <end position="577"/>
    </location>
</feature>
<feature type="region of interest" description="Disordered" evidence="1">
    <location>
        <begin position="950"/>
        <end position="983"/>
    </location>
</feature>
<keyword evidence="2" id="KW-1133">Transmembrane helix</keyword>
<evidence type="ECO:0000259" key="3">
    <source>
        <dbReference type="Pfam" id="PF07916"/>
    </source>
</evidence>
<feature type="transmembrane region" description="Helical" evidence="2">
    <location>
        <begin position="95"/>
        <end position="113"/>
    </location>
</feature>
<feature type="region of interest" description="Disordered" evidence="1">
    <location>
        <begin position="1301"/>
        <end position="1326"/>
    </location>
</feature>
<feature type="transmembrane region" description="Helical" evidence="2">
    <location>
        <begin position="359"/>
        <end position="388"/>
    </location>
</feature>
<dbReference type="EMBL" id="UIGI01000002">
    <property type="protein sequence ID" value="SUY92898.1"/>
    <property type="molecule type" value="Genomic_DNA"/>
</dbReference>
<reference evidence="4 5" key="1">
    <citation type="submission" date="2018-06" db="EMBL/GenBank/DDBJ databases">
        <authorList>
            <consortium name="Pathogen Informatics"/>
            <person name="Doyle S."/>
        </authorList>
    </citation>
    <scope>NUCLEOTIDE SEQUENCE [LARGE SCALE GENOMIC DNA]</scope>
    <source>
        <strain evidence="4 5">NCTC12119</strain>
    </source>
</reference>
<accession>A0A381KNM5</accession>